<dbReference type="SUPFAM" id="SSF56784">
    <property type="entry name" value="HAD-like"/>
    <property type="match status" value="1"/>
</dbReference>
<dbReference type="InterPro" id="IPR023214">
    <property type="entry name" value="HAD_sf"/>
</dbReference>
<dbReference type="EMBL" id="JALJOU010000001">
    <property type="protein sequence ID" value="KAK9846397.1"/>
    <property type="molecule type" value="Genomic_DNA"/>
</dbReference>
<organism evidence="1 2">
    <name type="scientific">Elliptochloris bilobata</name>
    <dbReference type="NCBI Taxonomy" id="381761"/>
    <lineage>
        <taxon>Eukaryota</taxon>
        <taxon>Viridiplantae</taxon>
        <taxon>Chlorophyta</taxon>
        <taxon>core chlorophytes</taxon>
        <taxon>Trebouxiophyceae</taxon>
        <taxon>Trebouxiophyceae incertae sedis</taxon>
        <taxon>Elliptochloris clade</taxon>
        <taxon>Elliptochloris</taxon>
    </lineage>
</organism>
<dbReference type="InterPro" id="IPR006439">
    <property type="entry name" value="HAD-SF_hydro_IA"/>
</dbReference>
<reference evidence="1 2" key="1">
    <citation type="journal article" date="2024" name="Nat. Commun.">
        <title>Phylogenomics reveals the evolutionary origins of lichenization in chlorophyte algae.</title>
        <authorList>
            <person name="Puginier C."/>
            <person name="Libourel C."/>
            <person name="Otte J."/>
            <person name="Skaloud P."/>
            <person name="Haon M."/>
            <person name="Grisel S."/>
            <person name="Petersen M."/>
            <person name="Berrin J.G."/>
            <person name="Delaux P.M."/>
            <person name="Dal Grande F."/>
            <person name="Keller J."/>
        </authorList>
    </citation>
    <scope>NUCLEOTIDE SEQUENCE [LARGE SCALE GENOMIC DNA]</scope>
    <source>
        <strain evidence="1 2">SAG 245.80</strain>
    </source>
</reference>
<evidence type="ECO:0000313" key="2">
    <source>
        <dbReference type="Proteomes" id="UP001445335"/>
    </source>
</evidence>
<dbReference type="PANTHER" id="PTHR12725">
    <property type="entry name" value="HALOACID DEHALOGENASE-LIKE HYDROLASE"/>
    <property type="match status" value="1"/>
</dbReference>
<dbReference type="AlphaFoldDB" id="A0AAW1SKY8"/>
<protein>
    <submittedName>
        <fullName evidence="1">Uncharacterized protein</fullName>
    </submittedName>
</protein>
<dbReference type="PANTHER" id="PTHR12725:SF117">
    <property type="entry name" value="HALOACID DEHALOGENASE-LIKE HYDROLASE"/>
    <property type="match status" value="1"/>
</dbReference>
<dbReference type="InterPro" id="IPR010237">
    <property type="entry name" value="Pyr-5-nucltdase"/>
</dbReference>
<accession>A0AAW1SKY8</accession>
<dbReference type="SFLD" id="SFLDS00003">
    <property type="entry name" value="Haloacid_Dehalogenase"/>
    <property type="match status" value="1"/>
</dbReference>
<keyword evidence="2" id="KW-1185">Reference proteome</keyword>
<gene>
    <name evidence="1" type="ORF">WJX81_002980</name>
</gene>
<name>A0AAW1SKY8_9CHLO</name>
<dbReference type="InterPro" id="IPR036412">
    <property type="entry name" value="HAD-like_sf"/>
</dbReference>
<dbReference type="NCBIfam" id="TIGR01509">
    <property type="entry name" value="HAD-SF-IA-v3"/>
    <property type="match status" value="1"/>
</dbReference>
<dbReference type="Gene3D" id="3.40.50.1000">
    <property type="entry name" value="HAD superfamily/HAD-like"/>
    <property type="match status" value="1"/>
</dbReference>
<dbReference type="SFLD" id="SFLDG01129">
    <property type="entry name" value="C1.5:_HAD__Beta-PGM__Phosphata"/>
    <property type="match status" value="1"/>
</dbReference>
<evidence type="ECO:0000313" key="1">
    <source>
        <dbReference type="EMBL" id="KAK9846397.1"/>
    </source>
</evidence>
<sequence length="195" mass="21641">MDITTVLIDLDGTLYDIENGYEEHVRQNVFRFMVERLGVRDVATARMLWQEHFRVYNQSLRALRAARFSFDTSEYWDFIRAGASDFLRPNPALRALLESLPQEKWVFTNCSEKHCHIALELLGLQGCFAGVIGADAMGDAAKPAPTAFATAFKAMGELRPGTHIAMFEDSAKNLATAKALGLTTLLGHPGPPKNP</sequence>
<dbReference type="Pfam" id="PF00702">
    <property type="entry name" value="Hydrolase"/>
    <property type="match status" value="1"/>
</dbReference>
<comment type="caution">
    <text evidence="1">The sequence shown here is derived from an EMBL/GenBank/DDBJ whole genome shotgun (WGS) entry which is preliminary data.</text>
</comment>
<proteinExistence type="predicted"/>
<dbReference type="SFLD" id="SFLDG01132">
    <property type="entry name" value="C1.5.3:_5'-Nucleotidase_Like"/>
    <property type="match status" value="1"/>
</dbReference>
<dbReference type="Proteomes" id="UP001445335">
    <property type="component" value="Unassembled WGS sequence"/>
</dbReference>